<evidence type="ECO:0000256" key="1">
    <source>
        <dbReference type="ARBA" id="ARBA00005964"/>
    </source>
</evidence>
<proteinExistence type="inferred from homology"/>
<dbReference type="InterPro" id="IPR029058">
    <property type="entry name" value="AB_hydrolase_fold"/>
</dbReference>
<dbReference type="EC" id="3.1.1.-" evidence="6"/>
<feature type="domain" description="Carboxylesterase type B" evidence="7">
    <location>
        <begin position="28"/>
        <end position="537"/>
    </location>
</feature>
<keyword evidence="6" id="KW-0732">Signal</keyword>
<dbReference type="InterPro" id="IPR019819">
    <property type="entry name" value="Carboxylesterase_B_CS"/>
</dbReference>
<evidence type="ECO:0000259" key="7">
    <source>
        <dbReference type="Pfam" id="PF00135"/>
    </source>
</evidence>
<reference evidence="8" key="1">
    <citation type="submission" date="2022-01" db="EMBL/GenBank/DDBJ databases">
        <authorList>
            <person name="King R."/>
        </authorList>
    </citation>
    <scope>NUCLEOTIDE SEQUENCE</scope>
</reference>
<dbReference type="AlphaFoldDB" id="A0A9P0DSW7"/>
<evidence type="ECO:0000256" key="6">
    <source>
        <dbReference type="RuleBase" id="RU361235"/>
    </source>
</evidence>
<evidence type="ECO:0000256" key="3">
    <source>
        <dbReference type="ARBA" id="ARBA00022801"/>
    </source>
</evidence>
<dbReference type="Proteomes" id="UP001153737">
    <property type="component" value="Chromosome 7"/>
</dbReference>
<dbReference type="InterPro" id="IPR019826">
    <property type="entry name" value="Carboxylesterase_B_AS"/>
</dbReference>
<keyword evidence="3 6" id="KW-0378">Hydrolase</keyword>
<dbReference type="PANTHER" id="PTHR43142">
    <property type="entry name" value="CARBOXYLIC ESTER HYDROLASE"/>
    <property type="match status" value="1"/>
</dbReference>
<organism evidence="8 9">
    <name type="scientific">Phaedon cochleariae</name>
    <name type="common">Mustard beetle</name>
    <dbReference type="NCBI Taxonomy" id="80249"/>
    <lineage>
        <taxon>Eukaryota</taxon>
        <taxon>Metazoa</taxon>
        <taxon>Ecdysozoa</taxon>
        <taxon>Arthropoda</taxon>
        <taxon>Hexapoda</taxon>
        <taxon>Insecta</taxon>
        <taxon>Pterygota</taxon>
        <taxon>Neoptera</taxon>
        <taxon>Endopterygota</taxon>
        <taxon>Coleoptera</taxon>
        <taxon>Polyphaga</taxon>
        <taxon>Cucujiformia</taxon>
        <taxon>Chrysomeloidea</taxon>
        <taxon>Chrysomelidae</taxon>
        <taxon>Chrysomelinae</taxon>
        <taxon>Chrysomelini</taxon>
        <taxon>Phaedon</taxon>
    </lineage>
</organism>
<accession>A0A9P0DSW7</accession>
<keyword evidence="4" id="KW-1015">Disulfide bond</keyword>
<evidence type="ECO:0000313" key="8">
    <source>
        <dbReference type="EMBL" id="CAH1175677.1"/>
    </source>
</evidence>
<dbReference type="PROSITE" id="PS00122">
    <property type="entry name" value="CARBOXYLESTERASE_B_1"/>
    <property type="match status" value="1"/>
</dbReference>
<dbReference type="InterPro" id="IPR002018">
    <property type="entry name" value="CarbesteraseB"/>
</dbReference>
<dbReference type="PROSITE" id="PS00941">
    <property type="entry name" value="CARBOXYLESTERASE_B_2"/>
    <property type="match status" value="1"/>
</dbReference>
<dbReference type="SUPFAM" id="SSF53474">
    <property type="entry name" value="alpha/beta-Hydrolases"/>
    <property type="match status" value="1"/>
</dbReference>
<gene>
    <name evidence="8" type="ORF">PHAECO_LOCUS10921</name>
</gene>
<protein>
    <recommendedName>
        <fullName evidence="6">Carboxylic ester hydrolase</fullName>
        <ecNumber evidence="6">3.1.1.-</ecNumber>
    </recommendedName>
</protein>
<comment type="similarity">
    <text evidence="1 6">Belongs to the type-B carboxylesterase/lipase family.</text>
</comment>
<dbReference type="EMBL" id="OU896713">
    <property type="protein sequence ID" value="CAH1175677.1"/>
    <property type="molecule type" value="Genomic_DNA"/>
</dbReference>
<feature type="chain" id="PRO_5040545569" description="Carboxylic ester hydrolase" evidence="6">
    <location>
        <begin position="23"/>
        <end position="559"/>
    </location>
</feature>
<evidence type="ECO:0000256" key="5">
    <source>
        <dbReference type="ARBA" id="ARBA00023180"/>
    </source>
</evidence>
<dbReference type="GO" id="GO:0052689">
    <property type="term" value="F:carboxylic ester hydrolase activity"/>
    <property type="evidence" value="ECO:0007669"/>
    <property type="project" value="UniProtKB-KW"/>
</dbReference>
<dbReference type="OrthoDB" id="6685001at2759"/>
<evidence type="ECO:0000313" key="9">
    <source>
        <dbReference type="Proteomes" id="UP001153737"/>
    </source>
</evidence>
<keyword evidence="9" id="KW-1185">Reference proteome</keyword>
<reference evidence="8" key="2">
    <citation type="submission" date="2022-10" db="EMBL/GenBank/DDBJ databases">
        <authorList>
            <consortium name="ENA_rothamsted_submissions"/>
            <consortium name="culmorum"/>
            <person name="King R."/>
        </authorList>
    </citation>
    <scope>NUCLEOTIDE SEQUENCE</scope>
</reference>
<feature type="signal peptide" evidence="6">
    <location>
        <begin position="1"/>
        <end position="22"/>
    </location>
</feature>
<dbReference type="Pfam" id="PF00135">
    <property type="entry name" value="COesterase"/>
    <property type="match status" value="1"/>
</dbReference>
<evidence type="ECO:0000256" key="4">
    <source>
        <dbReference type="ARBA" id="ARBA00023157"/>
    </source>
</evidence>
<name>A0A9P0DSW7_PHACE</name>
<keyword evidence="2" id="KW-0719">Serine esterase</keyword>
<sequence>MIAMNIVILVSCIIIGEYMAEATDDLIVELIQPRGKIRGHTLVSAKSNEYYAFQEIPYAAPPVGENRFKPPKSHQGWEGILDTTKNTKKCYQFQTFIPSELKNGGSDDIAMSEDCLFLNVYTPVKPGSEKALPVYFFIHGGANAVGDGTYASLGPKYLIDGEIVIVTMNYRLGPFGYLSIHHKDNSGNMALKDQHMALQWTHRNIHLFGGNPKDIVLGGQSSGAFSAGFHLLSPKTEGLITAVIQQSGSPLSAAAYMASAKRFALTLGRALDPSITAHNNSHLIETLKKASPKDIQTASLKVSSPYPLGFMQSPSTWGPVVENHNSDEAFITTPMHQAFMRGHFHQVPALIGFNSQEAIFFLPHDDSVLEEAAARFDSDPSMLVEETLRVENRTLVGIELRAAYTSKTFKNDFSALVEFTSDVVFMHPSIRQAELSSKHVPVYLYQLSAGKNVNDRFPGIAHGADLKYFWKMQSSFDHSPVDESIREVLLRLWWNFIKYKNPTPRRDVVLKNIEWPPVEPENIRYLNISEDMNIGTNPSNYSVIKGVLEKYIRPPYYIF</sequence>
<keyword evidence="5" id="KW-0325">Glycoprotein</keyword>
<evidence type="ECO:0000256" key="2">
    <source>
        <dbReference type="ARBA" id="ARBA00022487"/>
    </source>
</evidence>
<dbReference type="PANTHER" id="PTHR43142:SF1">
    <property type="entry name" value="CARBOXYLIC ESTER HYDROLASE"/>
    <property type="match status" value="1"/>
</dbReference>
<dbReference type="Gene3D" id="3.40.50.1820">
    <property type="entry name" value="alpha/beta hydrolase"/>
    <property type="match status" value="1"/>
</dbReference>